<keyword evidence="3" id="KW-1185">Reference proteome</keyword>
<gene>
    <name evidence="2" type="ORF">SAMN06296036_11360</name>
</gene>
<dbReference type="STRING" id="1513793.SAMN06296036_11360"/>
<keyword evidence="2" id="KW-0808">Transferase</keyword>
<organism evidence="2 3">
    <name type="scientific">Pseudobacteriovorax antillogorgiicola</name>
    <dbReference type="NCBI Taxonomy" id="1513793"/>
    <lineage>
        <taxon>Bacteria</taxon>
        <taxon>Pseudomonadati</taxon>
        <taxon>Bdellovibrionota</taxon>
        <taxon>Oligoflexia</taxon>
        <taxon>Oligoflexales</taxon>
        <taxon>Pseudobacteriovoracaceae</taxon>
        <taxon>Pseudobacteriovorax</taxon>
    </lineage>
</organism>
<dbReference type="AlphaFoldDB" id="A0A1Y6C3A8"/>
<dbReference type="PANTHER" id="PTHR45947">
    <property type="entry name" value="SULFOQUINOVOSYL TRANSFERASE SQD2"/>
    <property type="match status" value="1"/>
</dbReference>
<accession>A0A1Y6C3A8</accession>
<evidence type="ECO:0000313" key="3">
    <source>
        <dbReference type="Proteomes" id="UP000192907"/>
    </source>
</evidence>
<feature type="domain" description="Glycosyl transferase family 1" evidence="1">
    <location>
        <begin position="141"/>
        <end position="270"/>
    </location>
</feature>
<dbReference type="Pfam" id="PF00534">
    <property type="entry name" value="Glycos_transf_1"/>
    <property type="match status" value="1"/>
</dbReference>
<dbReference type="InterPro" id="IPR050194">
    <property type="entry name" value="Glycosyltransferase_grp1"/>
</dbReference>
<dbReference type="InterPro" id="IPR001296">
    <property type="entry name" value="Glyco_trans_1"/>
</dbReference>
<dbReference type="PANTHER" id="PTHR45947:SF3">
    <property type="entry name" value="SULFOQUINOVOSYL TRANSFERASE SQD2"/>
    <property type="match status" value="1"/>
</dbReference>
<dbReference type="CDD" id="cd03801">
    <property type="entry name" value="GT4_PimA-like"/>
    <property type="match status" value="1"/>
</dbReference>
<sequence length="318" mass="35912">MNIDILLPHFHGAMTGGNLYNRKLITYLRKTCQWDIREHSIPRGRIFKTRNFGSSAGILLVDSILNPLIDLDKDQRCRIAICHGPLGEALLGENLSHYDFSVFPGHSLVEDLRKHRGEIPKHQVIAPGIDHDLFHGVPLDRPRNLWVSVGSVLPEKGYHIVLEAMKSLPGPWSYHIIGNKNLCPTYADELKVRVEQLKLTTRIKFHGELDQQQVAQWLRRAGLYIAAAPYESHGIAIQEAMAVGLPIMNCAEGAPRSYLAEHHGWHVKASAPVVRRFLQEWLAERVYCDPSQSSWASRTWADVGSDWLNFLESLDGEG</sequence>
<dbReference type="RefSeq" id="WP_132321077.1">
    <property type="nucleotide sequence ID" value="NZ_FWZT01000013.1"/>
</dbReference>
<dbReference type="EMBL" id="FWZT01000013">
    <property type="protein sequence ID" value="SMF43213.1"/>
    <property type="molecule type" value="Genomic_DNA"/>
</dbReference>
<name>A0A1Y6C3A8_9BACT</name>
<proteinExistence type="predicted"/>
<dbReference type="SUPFAM" id="SSF53756">
    <property type="entry name" value="UDP-Glycosyltransferase/glycogen phosphorylase"/>
    <property type="match status" value="1"/>
</dbReference>
<dbReference type="GO" id="GO:0016757">
    <property type="term" value="F:glycosyltransferase activity"/>
    <property type="evidence" value="ECO:0007669"/>
    <property type="project" value="InterPro"/>
</dbReference>
<dbReference type="Proteomes" id="UP000192907">
    <property type="component" value="Unassembled WGS sequence"/>
</dbReference>
<evidence type="ECO:0000259" key="1">
    <source>
        <dbReference type="Pfam" id="PF00534"/>
    </source>
</evidence>
<evidence type="ECO:0000313" key="2">
    <source>
        <dbReference type="EMBL" id="SMF43213.1"/>
    </source>
</evidence>
<dbReference type="OrthoDB" id="9790710at2"/>
<reference evidence="3" key="1">
    <citation type="submission" date="2017-04" db="EMBL/GenBank/DDBJ databases">
        <authorList>
            <person name="Varghese N."/>
            <person name="Submissions S."/>
        </authorList>
    </citation>
    <scope>NUCLEOTIDE SEQUENCE [LARGE SCALE GENOMIC DNA]</scope>
    <source>
        <strain evidence="3">RKEM611</strain>
    </source>
</reference>
<dbReference type="Gene3D" id="3.40.50.2000">
    <property type="entry name" value="Glycogen Phosphorylase B"/>
    <property type="match status" value="1"/>
</dbReference>
<protein>
    <submittedName>
        <fullName evidence="2">Glycosyl transferases group 1</fullName>
    </submittedName>
</protein>